<organism evidence="1 2">
    <name type="scientific">Aegilops tauschii subsp. strangulata</name>
    <name type="common">Goatgrass</name>
    <dbReference type="NCBI Taxonomy" id="200361"/>
    <lineage>
        <taxon>Eukaryota</taxon>
        <taxon>Viridiplantae</taxon>
        <taxon>Streptophyta</taxon>
        <taxon>Embryophyta</taxon>
        <taxon>Tracheophyta</taxon>
        <taxon>Spermatophyta</taxon>
        <taxon>Magnoliopsida</taxon>
        <taxon>Liliopsida</taxon>
        <taxon>Poales</taxon>
        <taxon>Poaceae</taxon>
        <taxon>BOP clade</taxon>
        <taxon>Pooideae</taxon>
        <taxon>Triticodae</taxon>
        <taxon>Triticeae</taxon>
        <taxon>Triticinae</taxon>
        <taxon>Aegilops</taxon>
    </lineage>
</organism>
<evidence type="ECO:0000313" key="2">
    <source>
        <dbReference type="Proteomes" id="UP000015105"/>
    </source>
</evidence>
<reference evidence="1" key="3">
    <citation type="journal article" date="2017" name="Nature">
        <title>Genome sequence of the progenitor of the wheat D genome Aegilops tauschii.</title>
        <authorList>
            <person name="Luo M.C."/>
            <person name="Gu Y.Q."/>
            <person name="Puiu D."/>
            <person name="Wang H."/>
            <person name="Twardziok S.O."/>
            <person name="Deal K.R."/>
            <person name="Huo N."/>
            <person name="Zhu T."/>
            <person name="Wang L."/>
            <person name="Wang Y."/>
            <person name="McGuire P.E."/>
            <person name="Liu S."/>
            <person name="Long H."/>
            <person name="Ramasamy R.K."/>
            <person name="Rodriguez J.C."/>
            <person name="Van S.L."/>
            <person name="Yuan L."/>
            <person name="Wang Z."/>
            <person name="Xia Z."/>
            <person name="Xiao L."/>
            <person name="Anderson O.D."/>
            <person name="Ouyang S."/>
            <person name="Liang Y."/>
            <person name="Zimin A.V."/>
            <person name="Pertea G."/>
            <person name="Qi P."/>
            <person name="Bennetzen J.L."/>
            <person name="Dai X."/>
            <person name="Dawson M.W."/>
            <person name="Muller H.G."/>
            <person name="Kugler K."/>
            <person name="Rivarola-Duarte L."/>
            <person name="Spannagl M."/>
            <person name="Mayer K.F.X."/>
            <person name="Lu F.H."/>
            <person name="Bevan M.W."/>
            <person name="Leroy P."/>
            <person name="Li P."/>
            <person name="You F.M."/>
            <person name="Sun Q."/>
            <person name="Liu Z."/>
            <person name="Lyons E."/>
            <person name="Wicker T."/>
            <person name="Salzberg S.L."/>
            <person name="Devos K.M."/>
            <person name="Dvorak J."/>
        </authorList>
    </citation>
    <scope>NUCLEOTIDE SEQUENCE [LARGE SCALE GENOMIC DNA]</scope>
    <source>
        <strain evidence="1">cv. AL8/78</strain>
    </source>
</reference>
<name>A0A453MD94_AEGTS</name>
<reference evidence="1" key="4">
    <citation type="submission" date="2019-03" db="UniProtKB">
        <authorList>
            <consortium name="EnsemblPlants"/>
        </authorList>
    </citation>
    <scope>IDENTIFICATION</scope>
</reference>
<protein>
    <submittedName>
        <fullName evidence="1">Uncharacterized protein</fullName>
    </submittedName>
</protein>
<evidence type="ECO:0000313" key="1">
    <source>
        <dbReference type="EnsemblPlants" id="AET5Gv21145300.1"/>
    </source>
</evidence>
<reference evidence="2" key="1">
    <citation type="journal article" date="2014" name="Science">
        <title>Ancient hybridizations among the ancestral genomes of bread wheat.</title>
        <authorList>
            <consortium name="International Wheat Genome Sequencing Consortium,"/>
            <person name="Marcussen T."/>
            <person name="Sandve S.R."/>
            <person name="Heier L."/>
            <person name="Spannagl M."/>
            <person name="Pfeifer M."/>
            <person name="Jakobsen K.S."/>
            <person name="Wulff B.B."/>
            <person name="Steuernagel B."/>
            <person name="Mayer K.F."/>
            <person name="Olsen O.A."/>
        </authorList>
    </citation>
    <scope>NUCLEOTIDE SEQUENCE [LARGE SCALE GENOMIC DNA]</scope>
    <source>
        <strain evidence="2">cv. AL8/78</strain>
    </source>
</reference>
<accession>A0A453MD94</accession>
<reference evidence="2" key="2">
    <citation type="journal article" date="2017" name="Nat. Plants">
        <title>The Aegilops tauschii genome reveals multiple impacts of transposons.</title>
        <authorList>
            <person name="Zhao G."/>
            <person name="Zou C."/>
            <person name="Li K."/>
            <person name="Wang K."/>
            <person name="Li T."/>
            <person name="Gao L."/>
            <person name="Zhang X."/>
            <person name="Wang H."/>
            <person name="Yang Z."/>
            <person name="Liu X."/>
            <person name="Jiang W."/>
            <person name="Mao L."/>
            <person name="Kong X."/>
            <person name="Jiao Y."/>
            <person name="Jia J."/>
        </authorList>
    </citation>
    <scope>NUCLEOTIDE SEQUENCE [LARGE SCALE GENOMIC DNA]</scope>
    <source>
        <strain evidence="2">cv. AL8/78</strain>
    </source>
</reference>
<dbReference type="STRING" id="200361.A0A453MD94"/>
<reference evidence="1" key="5">
    <citation type="journal article" date="2021" name="G3 (Bethesda)">
        <title>Aegilops tauschii genome assembly Aet v5.0 features greater sequence contiguity and improved annotation.</title>
        <authorList>
            <person name="Wang L."/>
            <person name="Zhu T."/>
            <person name="Rodriguez J.C."/>
            <person name="Deal K.R."/>
            <person name="Dubcovsky J."/>
            <person name="McGuire P.E."/>
            <person name="Lux T."/>
            <person name="Spannagl M."/>
            <person name="Mayer K.F.X."/>
            <person name="Baldrich P."/>
            <person name="Meyers B.C."/>
            <person name="Huo N."/>
            <person name="Gu Y.Q."/>
            <person name="Zhou H."/>
            <person name="Devos K.M."/>
            <person name="Bennetzen J.L."/>
            <person name="Unver T."/>
            <person name="Budak H."/>
            <person name="Gulick P.J."/>
            <person name="Galiba G."/>
            <person name="Kalapos B."/>
            <person name="Nelson D.R."/>
            <person name="Li P."/>
            <person name="You F.M."/>
            <person name="Luo M.C."/>
            <person name="Dvorak J."/>
        </authorList>
    </citation>
    <scope>NUCLEOTIDE SEQUENCE [LARGE SCALE GENOMIC DNA]</scope>
    <source>
        <strain evidence="1">cv. AL8/78</strain>
    </source>
</reference>
<dbReference type="EnsemblPlants" id="AET5Gv21145300.1">
    <property type="protein sequence ID" value="AET5Gv21145300.1"/>
    <property type="gene ID" value="AET5Gv21145300"/>
</dbReference>
<keyword evidence="2" id="KW-1185">Reference proteome</keyword>
<sequence>GLQEAWEDRPVGLRNVCFLRTLPDVFRRCSSIPDQGSPPYFSILHLVERIAYFVNRQSINRGECYNAMQRLVYGATAEAAIAMGSCYQNANLEIKRADGNGALLAEQVFQNTKGKFPMY</sequence>
<dbReference type="AlphaFoldDB" id="A0A453MD94"/>
<dbReference type="Gramene" id="AET5Gv21145300.1">
    <property type="protein sequence ID" value="AET5Gv21145300.1"/>
    <property type="gene ID" value="AET5Gv21145300"/>
</dbReference>
<proteinExistence type="predicted"/>
<dbReference type="Proteomes" id="UP000015105">
    <property type="component" value="Chromosome 5D"/>
</dbReference>